<proteinExistence type="predicted"/>
<accession>A0AAD3MM46</accession>
<organism evidence="1 2">
    <name type="scientific">Lates japonicus</name>
    <name type="common">Japanese lates</name>
    <dbReference type="NCBI Taxonomy" id="270547"/>
    <lineage>
        <taxon>Eukaryota</taxon>
        <taxon>Metazoa</taxon>
        <taxon>Chordata</taxon>
        <taxon>Craniata</taxon>
        <taxon>Vertebrata</taxon>
        <taxon>Euteleostomi</taxon>
        <taxon>Actinopterygii</taxon>
        <taxon>Neopterygii</taxon>
        <taxon>Teleostei</taxon>
        <taxon>Neoteleostei</taxon>
        <taxon>Acanthomorphata</taxon>
        <taxon>Carangaria</taxon>
        <taxon>Carangaria incertae sedis</taxon>
        <taxon>Centropomidae</taxon>
        <taxon>Lates</taxon>
    </lineage>
</organism>
<reference evidence="1" key="1">
    <citation type="submission" date="2022-08" db="EMBL/GenBank/DDBJ databases">
        <title>Genome sequencing of akame (Lates japonicus).</title>
        <authorList>
            <person name="Hashiguchi Y."/>
            <person name="Takahashi H."/>
        </authorList>
    </citation>
    <scope>NUCLEOTIDE SEQUENCE</scope>
    <source>
        <strain evidence="1">Kochi</strain>
    </source>
</reference>
<evidence type="ECO:0000313" key="1">
    <source>
        <dbReference type="EMBL" id="GLD56332.1"/>
    </source>
</evidence>
<protein>
    <submittedName>
        <fullName evidence="1">Ribokinase isoform X1</fullName>
    </submittedName>
</protein>
<dbReference type="EMBL" id="BRZM01000024">
    <property type="protein sequence ID" value="GLD56332.1"/>
    <property type="molecule type" value="Genomic_DNA"/>
</dbReference>
<keyword evidence="2" id="KW-1185">Reference proteome</keyword>
<comment type="caution">
    <text evidence="1">The sequence shown here is derived from an EMBL/GenBank/DDBJ whole genome shotgun (WGS) entry which is preliminary data.</text>
</comment>
<name>A0AAD3MM46_LATJO</name>
<dbReference type="AlphaFoldDB" id="A0AAD3MM46"/>
<dbReference type="Proteomes" id="UP001279410">
    <property type="component" value="Unassembled WGS sequence"/>
</dbReference>
<gene>
    <name evidence="1" type="ORF">AKAME5_000868900</name>
</gene>
<sequence>MRCVLEYLKDQEWLLSCPFCKTKFEYQIMTEEAFDVMVIGSCMTDLVSRWVRVGASGSGTPSTTKVATDVDIPVRIREEWKEESSREALASFGERLGEPIAIIRMTCKLIALLQAAQNENYAANRVFGWDADGLLTYPLSPSPHPPPPSPVAGHYQGLETSMLGERQSVKAAWQRCH</sequence>
<evidence type="ECO:0000313" key="2">
    <source>
        <dbReference type="Proteomes" id="UP001279410"/>
    </source>
</evidence>